<name>A0ACB8RES0_9AGAM</name>
<dbReference type="EMBL" id="MU276069">
    <property type="protein sequence ID" value="KAI0042374.1"/>
    <property type="molecule type" value="Genomic_DNA"/>
</dbReference>
<organism evidence="1 2">
    <name type="scientific">Auriscalpium vulgare</name>
    <dbReference type="NCBI Taxonomy" id="40419"/>
    <lineage>
        <taxon>Eukaryota</taxon>
        <taxon>Fungi</taxon>
        <taxon>Dikarya</taxon>
        <taxon>Basidiomycota</taxon>
        <taxon>Agaricomycotina</taxon>
        <taxon>Agaricomycetes</taxon>
        <taxon>Russulales</taxon>
        <taxon>Auriscalpiaceae</taxon>
        <taxon>Auriscalpium</taxon>
    </lineage>
</organism>
<evidence type="ECO:0000313" key="2">
    <source>
        <dbReference type="Proteomes" id="UP000814033"/>
    </source>
</evidence>
<comment type="caution">
    <text evidence="1">The sequence shown here is derived from an EMBL/GenBank/DDBJ whole genome shotgun (WGS) entry which is preliminary data.</text>
</comment>
<sequence>MPAICYQANRLQMPAICYQANRRDLQLEPSTSTVRPFATTMPSVDAIQCTDDGSDEETWKLGEDAVDVRRRGPRRGVPLDLPNTNLLVRNRENNALNKSRTLVSPKIIVSPNPSDFILHGNRQAGDLQTPPLFSQSSSSQGQWLGWINYALEIAGVAASLLKKPFACLLAVWIIMFVIAHLMTTIQTTLSPLCSIPGIFRLCPGQSFQVTAPSIAPEVDAQVLWADYPRLMDVESQKFELLLEETSDGPGLALEIKKAEMATSDLATLVRVSDLTSRDLLAKSLDEFVRDARKAGRGLIKFSSRVSGAVDRILAVNDYALHTIEAAQSTSSSSKWPSAIIRHFLVGEVKAQNVVTQTFTDAMNALSANMRRLVIDAEISLADLERLEQRLISLNAIISREDSSLSSAQSELLSDLWTRLGGNRQAVRGFEEHRALLRNIGSYRQRALA</sequence>
<keyword evidence="2" id="KW-1185">Reference proteome</keyword>
<proteinExistence type="predicted"/>
<reference evidence="1" key="2">
    <citation type="journal article" date="2022" name="New Phytol.">
        <title>Evolutionary transition to the ectomycorrhizal habit in the genomes of a hyperdiverse lineage of mushroom-forming fungi.</title>
        <authorList>
            <person name="Looney B."/>
            <person name="Miyauchi S."/>
            <person name="Morin E."/>
            <person name="Drula E."/>
            <person name="Courty P.E."/>
            <person name="Kohler A."/>
            <person name="Kuo A."/>
            <person name="LaButti K."/>
            <person name="Pangilinan J."/>
            <person name="Lipzen A."/>
            <person name="Riley R."/>
            <person name="Andreopoulos W."/>
            <person name="He G."/>
            <person name="Johnson J."/>
            <person name="Nolan M."/>
            <person name="Tritt A."/>
            <person name="Barry K.W."/>
            <person name="Grigoriev I.V."/>
            <person name="Nagy L.G."/>
            <person name="Hibbett D."/>
            <person name="Henrissat B."/>
            <person name="Matheny P.B."/>
            <person name="Labbe J."/>
            <person name="Martin F.M."/>
        </authorList>
    </citation>
    <scope>NUCLEOTIDE SEQUENCE</scope>
    <source>
        <strain evidence="1">FP105234-sp</strain>
    </source>
</reference>
<feature type="non-terminal residue" evidence="1">
    <location>
        <position position="448"/>
    </location>
</feature>
<evidence type="ECO:0000313" key="1">
    <source>
        <dbReference type="EMBL" id="KAI0042374.1"/>
    </source>
</evidence>
<accession>A0ACB8RES0</accession>
<protein>
    <submittedName>
        <fullName evidence="1">Uncharacterized protein</fullName>
    </submittedName>
</protein>
<gene>
    <name evidence="1" type="ORF">FA95DRAFT_1682583</name>
</gene>
<reference evidence="1" key="1">
    <citation type="submission" date="2021-02" db="EMBL/GenBank/DDBJ databases">
        <authorList>
            <consortium name="DOE Joint Genome Institute"/>
            <person name="Ahrendt S."/>
            <person name="Looney B.P."/>
            <person name="Miyauchi S."/>
            <person name="Morin E."/>
            <person name="Drula E."/>
            <person name="Courty P.E."/>
            <person name="Chicoki N."/>
            <person name="Fauchery L."/>
            <person name="Kohler A."/>
            <person name="Kuo A."/>
            <person name="Labutti K."/>
            <person name="Pangilinan J."/>
            <person name="Lipzen A."/>
            <person name="Riley R."/>
            <person name="Andreopoulos W."/>
            <person name="He G."/>
            <person name="Johnson J."/>
            <person name="Barry K.W."/>
            <person name="Grigoriev I.V."/>
            <person name="Nagy L."/>
            <person name="Hibbett D."/>
            <person name="Henrissat B."/>
            <person name="Matheny P.B."/>
            <person name="Labbe J."/>
            <person name="Martin F."/>
        </authorList>
    </citation>
    <scope>NUCLEOTIDE SEQUENCE</scope>
    <source>
        <strain evidence="1">FP105234-sp</strain>
    </source>
</reference>
<dbReference type="Proteomes" id="UP000814033">
    <property type="component" value="Unassembled WGS sequence"/>
</dbReference>